<evidence type="ECO:0008006" key="4">
    <source>
        <dbReference type="Google" id="ProtNLM"/>
    </source>
</evidence>
<keyword evidence="1" id="KW-1133">Transmembrane helix</keyword>
<evidence type="ECO:0000313" key="3">
    <source>
        <dbReference type="Proteomes" id="UP000717585"/>
    </source>
</evidence>
<organism evidence="2 3">
    <name type="scientific">Carpediemonas membranifera</name>
    <dbReference type="NCBI Taxonomy" id="201153"/>
    <lineage>
        <taxon>Eukaryota</taxon>
        <taxon>Metamonada</taxon>
        <taxon>Carpediemonas-like organisms</taxon>
        <taxon>Carpediemonas</taxon>
    </lineage>
</organism>
<protein>
    <recommendedName>
        <fullName evidence="4">t-SNARE coiled-coil homology domain-containing protein</fullName>
    </recommendedName>
</protein>
<gene>
    <name evidence="2" type="ORF">J8273_0070</name>
</gene>
<evidence type="ECO:0000313" key="2">
    <source>
        <dbReference type="EMBL" id="KAG9394863.1"/>
    </source>
</evidence>
<keyword evidence="1" id="KW-0472">Membrane</keyword>
<accession>A0A8J6B3D7</accession>
<dbReference type="AlphaFoldDB" id="A0A8J6B3D7"/>
<comment type="caution">
    <text evidence="2">The sequence shown here is derived from an EMBL/GenBank/DDBJ whole genome shotgun (WGS) entry which is preliminary data.</text>
</comment>
<keyword evidence="1" id="KW-0812">Transmembrane</keyword>
<keyword evidence="3" id="KW-1185">Reference proteome</keyword>
<feature type="transmembrane region" description="Helical" evidence="1">
    <location>
        <begin position="240"/>
        <end position="263"/>
    </location>
</feature>
<reference evidence="2" key="1">
    <citation type="submission" date="2021-05" db="EMBL/GenBank/DDBJ databases">
        <title>A free-living protist that lacks canonical eukaryotic 1 DNA replication and segregation systems.</title>
        <authorList>
            <person name="Salas-Leiva D.E."/>
            <person name="Tromer E.C."/>
            <person name="Curtis B.A."/>
            <person name="Jerlstrom-Hultqvist J."/>
            <person name="Kolisko M."/>
            <person name="Yi Z."/>
            <person name="Salas-Leiva J.S."/>
            <person name="Gallot-Lavallee L."/>
            <person name="Kops G.J.P.L."/>
            <person name="Archibald J.M."/>
            <person name="Simpson A.G.B."/>
            <person name="Roger A.J."/>
        </authorList>
    </citation>
    <scope>NUCLEOTIDE SEQUENCE</scope>
    <source>
        <strain evidence="2">BICM</strain>
    </source>
</reference>
<dbReference type="Proteomes" id="UP000717585">
    <property type="component" value="Unassembled WGS sequence"/>
</dbReference>
<evidence type="ECO:0000256" key="1">
    <source>
        <dbReference type="SAM" id="Phobius"/>
    </source>
</evidence>
<dbReference type="EMBL" id="JAHDYR010000012">
    <property type="protein sequence ID" value="KAG9394863.1"/>
    <property type="molecule type" value="Genomic_DNA"/>
</dbReference>
<proteinExistence type="predicted"/>
<sequence>MFFDSEKDRQLHRLERIISIAEDALEPDHTHRAAPKSAVLSPALNHIVTRENAQLAQFHKDAIALHKEIKERNELAAAGMSDDLVQKAHAIREKMAELSSKADRLAGMHSAAIGETIQGLLEDLKSFDRRVPKAESPEGRIKLNIPSVRKRPKADMAELPEVLLPLPMQEQVIEDRIRVIAASLGVLKEVANDISDELHAQEGDINARNDELAQIDDSIGVLYERARELRHGAGRGLGKLTLVVGVLMGVSVILLIVAGFIGATKVIKEAIFVSKHQYVSEEVEDDVSERKKMNDERMADSSALQYYAEIIRSQKHSKGEELLSLLLNLPLSTTNEG</sequence>
<name>A0A8J6B3D7_9EUKA</name>